<name>A0A5R9GHR8_9BACL</name>
<evidence type="ECO:0000259" key="3">
    <source>
        <dbReference type="Pfam" id="PF12793"/>
    </source>
</evidence>
<dbReference type="Gene3D" id="3.10.105.10">
    <property type="entry name" value="Dipeptide-binding Protein, Domain 3"/>
    <property type="match status" value="1"/>
</dbReference>
<dbReference type="InterPro" id="IPR039424">
    <property type="entry name" value="SBP_5"/>
</dbReference>
<dbReference type="GO" id="GO:0003677">
    <property type="term" value="F:DNA binding"/>
    <property type="evidence" value="ECO:0007669"/>
    <property type="project" value="UniProtKB-KW"/>
</dbReference>
<dbReference type="Pfam" id="PF00496">
    <property type="entry name" value="SBP_bac_5"/>
    <property type="match status" value="1"/>
</dbReference>
<dbReference type="PANTHER" id="PTHR30290:SF72">
    <property type="entry name" value="HTH-TYPE TRANSCRIPTIONAL REGULATOR SGRR"/>
    <property type="match status" value="1"/>
</dbReference>
<reference evidence="4 5" key="1">
    <citation type="submission" date="2019-05" db="EMBL/GenBank/DDBJ databases">
        <authorList>
            <person name="Narsing Rao M.P."/>
            <person name="Li W.J."/>
        </authorList>
    </citation>
    <scope>NUCLEOTIDE SEQUENCE [LARGE SCALE GENOMIC DNA]</scope>
    <source>
        <strain evidence="4 5">SYSU_K30003</strain>
    </source>
</reference>
<dbReference type="PANTHER" id="PTHR30290">
    <property type="entry name" value="PERIPLASMIC BINDING COMPONENT OF ABC TRANSPORTER"/>
    <property type="match status" value="1"/>
</dbReference>
<evidence type="ECO:0000256" key="1">
    <source>
        <dbReference type="ARBA" id="ARBA00023125"/>
    </source>
</evidence>
<dbReference type="InterPro" id="IPR025370">
    <property type="entry name" value="SgrR_HTH_N"/>
</dbReference>
<sequence>MQLETHYMNLSDALDVARAGDRTPVTLERLAHVFQCTERNAKFILRKMEEAAWIAWHPGRGRGRTSEIELLADRERIVEEVARRLAEQGDVRGAIRLVQERGRLPEGAERFSSWLNDFFGFSREDRSERALDTLRVPVYDQIGSLDPARIYFVGEGHLCRQIFDTLVKYCPEQEDVVPRLAHHWESDAEGRRWTAYLRKGALFHHKRELTADDVVFTFERLRRHPNFGLLRGVAALHSHVVEFELNEPCVWFPRILGFDGASILPRDLLEQRGDAFFDEPVGTGPFQIARRTDRLCVLDAFPHYFLGRPHLDRVEMHFISEDNELPSLPIRLDLVQKGACGLAFRDDSEQYARLRTSSARSCRMLTFNLRQPGPQHDPLFRQALDELIDRAAMLAALGDDRLRPAYGFVEGAESAAPSPDPDRIRSLLERSGYDGSTLLIDSSSNRAKETQLICEFAARYGIALEPRISRFCDFQSNVDRQPGHIVYYSVVMEEGEATFVDFVFSPASAVGMHLLDDAHRAMAADLMRRMYLEPTAEGRWRCVDELSEAIRSSHAMVFLFHSAFDAYFDPKIGGVEHNALGMIDYRHVWFKVAEGDPC</sequence>
<evidence type="ECO:0000313" key="5">
    <source>
        <dbReference type="Proteomes" id="UP000309676"/>
    </source>
</evidence>
<evidence type="ECO:0000259" key="2">
    <source>
        <dbReference type="Pfam" id="PF00496"/>
    </source>
</evidence>
<comment type="caution">
    <text evidence="4">The sequence shown here is derived from an EMBL/GenBank/DDBJ whole genome shotgun (WGS) entry which is preliminary data.</text>
</comment>
<gene>
    <name evidence="4" type="ORF">FE782_06115</name>
</gene>
<dbReference type="OrthoDB" id="5894719at2"/>
<keyword evidence="1" id="KW-0238">DNA-binding</keyword>
<evidence type="ECO:0000313" key="4">
    <source>
        <dbReference type="EMBL" id="TLS52944.1"/>
    </source>
</evidence>
<dbReference type="SUPFAM" id="SSF53850">
    <property type="entry name" value="Periplasmic binding protein-like II"/>
    <property type="match status" value="1"/>
</dbReference>
<proteinExistence type="predicted"/>
<protein>
    <recommendedName>
        <fullName evidence="6">ABC transporter substrate-binding protein</fullName>
    </recommendedName>
</protein>
<dbReference type="GO" id="GO:0015833">
    <property type="term" value="P:peptide transport"/>
    <property type="evidence" value="ECO:0007669"/>
    <property type="project" value="TreeGrafter"/>
</dbReference>
<accession>A0A5R9GHR8</accession>
<organism evidence="4 5">
    <name type="scientific">Paenibacillus antri</name>
    <dbReference type="NCBI Taxonomy" id="2582848"/>
    <lineage>
        <taxon>Bacteria</taxon>
        <taxon>Bacillati</taxon>
        <taxon>Bacillota</taxon>
        <taxon>Bacilli</taxon>
        <taxon>Bacillales</taxon>
        <taxon>Paenibacillaceae</taxon>
        <taxon>Paenibacillus</taxon>
    </lineage>
</organism>
<dbReference type="GO" id="GO:1904680">
    <property type="term" value="F:peptide transmembrane transporter activity"/>
    <property type="evidence" value="ECO:0007669"/>
    <property type="project" value="TreeGrafter"/>
</dbReference>
<feature type="domain" description="Solute-binding protein family 5" evidence="2">
    <location>
        <begin position="176"/>
        <end position="459"/>
    </location>
</feature>
<dbReference type="InterPro" id="IPR000914">
    <property type="entry name" value="SBP_5_dom"/>
</dbReference>
<dbReference type="AlphaFoldDB" id="A0A5R9GHR8"/>
<dbReference type="Pfam" id="PF12793">
    <property type="entry name" value="SgrR_N"/>
    <property type="match status" value="1"/>
</dbReference>
<dbReference type="EMBL" id="VCIW01000003">
    <property type="protein sequence ID" value="TLS52944.1"/>
    <property type="molecule type" value="Genomic_DNA"/>
</dbReference>
<keyword evidence="5" id="KW-1185">Reference proteome</keyword>
<dbReference type="Proteomes" id="UP000309676">
    <property type="component" value="Unassembled WGS sequence"/>
</dbReference>
<feature type="domain" description="Transcriptional regulator SgrR N-terminal HTH" evidence="3">
    <location>
        <begin position="5"/>
        <end position="103"/>
    </location>
</feature>
<dbReference type="RefSeq" id="WP_138193185.1">
    <property type="nucleotide sequence ID" value="NZ_VCIW01000003.1"/>
</dbReference>
<evidence type="ECO:0008006" key="6">
    <source>
        <dbReference type="Google" id="ProtNLM"/>
    </source>
</evidence>
<dbReference type="Gene3D" id="3.40.190.10">
    <property type="entry name" value="Periplasmic binding protein-like II"/>
    <property type="match status" value="1"/>
</dbReference>